<dbReference type="SUPFAM" id="SSF56112">
    <property type="entry name" value="Protein kinase-like (PK-like)"/>
    <property type="match status" value="1"/>
</dbReference>
<evidence type="ECO:0000256" key="7">
    <source>
        <dbReference type="SAM" id="MobiDB-lite"/>
    </source>
</evidence>
<keyword evidence="5 9" id="KW-0418">Kinase</keyword>
<accession>A0A0M0K0V4</accession>
<evidence type="ECO:0000259" key="8">
    <source>
        <dbReference type="PROSITE" id="PS50011"/>
    </source>
</evidence>
<dbReference type="PROSITE" id="PS50011">
    <property type="entry name" value="PROTEIN_KINASE_DOM"/>
    <property type="match status" value="1"/>
</dbReference>
<gene>
    <name evidence="9" type="ORF">Ctob_004815</name>
</gene>
<evidence type="ECO:0000313" key="10">
    <source>
        <dbReference type="Proteomes" id="UP000037460"/>
    </source>
</evidence>
<feature type="region of interest" description="Disordered" evidence="7">
    <location>
        <begin position="1"/>
        <end position="48"/>
    </location>
</feature>
<dbReference type="GO" id="GO:0005524">
    <property type="term" value="F:ATP binding"/>
    <property type="evidence" value="ECO:0007669"/>
    <property type="project" value="UniProtKB-KW"/>
</dbReference>
<keyword evidence="4" id="KW-0547">Nucleotide-binding</keyword>
<dbReference type="GO" id="GO:0005634">
    <property type="term" value="C:nucleus"/>
    <property type="evidence" value="ECO:0007669"/>
    <property type="project" value="TreeGrafter"/>
</dbReference>
<dbReference type="GO" id="GO:0007346">
    <property type="term" value="P:regulation of mitotic cell cycle"/>
    <property type="evidence" value="ECO:0007669"/>
    <property type="project" value="TreeGrafter"/>
</dbReference>
<organism evidence="9 10">
    <name type="scientific">Chrysochromulina tobinii</name>
    <dbReference type="NCBI Taxonomy" id="1460289"/>
    <lineage>
        <taxon>Eukaryota</taxon>
        <taxon>Haptista</taxon>
        <taxon>Haptophyta</taxon>
        <taxon>Prymnesiophyceae</taxon>
        <taxon>Prymnesiales</taxon>
        <taxon>Chrysochromulinaceae</taxon>
        <taxon>Chrysochromulina</taxon>
    </lineage>
</organism>
<feature type="region of interest" description="Disordered" evidence="7">
    <location>
        <begin position="366"/>
        <end position="393"/>
    </location>
</feature>
<evidence type="ECO:0000256" key="5">
    <source>
        <dbReference type="ARBA" id="ARBA00022777"/>
    </source>
</evidence>
<keyword evidence="10" id="KW-1185">Reference proteome</keyword>
<dbReference type="GO" id="GO:0010556">
    <property type="term" value="P:regulation of macromolecule biosynthetic process"/>
    <property type="evidence" value="ECO:0007669"/>
    <property type="project" value="UniProtKB-ARBA"/>
</dbReference>
<dbReference type="InterPro" id="IPR045267">
    <property type="entry name" value="CDK11/PITSLRE_STKc"/>
</dbReference>
<dbReference type="PANTHER" id="PTHR24056">
    <property type="entry name" value="CELL DIVISION PROTEIN KINASE"/>
    <property type="match status" value="1"/>
</dbReference>
<feature type="compositionally biased region" description="Basic and acidic residues" evidence="7">
    <location>
        <begin position="1"/>
        <end position="10"/>
    </location>
</feature>
<keyword evidence="3" id="KW-0808">Transferase</keyword>
<dbReference type="GO" id="GO:0004674">
    <property type="term" value="F:protein serine/threonine kinase activity"/>
    <property type="evidence" value="ECO:0007669"/>
    <property type="project" value="UniProtKB-KW"/>
</dbReference>
<dbReference type="AlphaFoldDB" id="A0A0M0K0V4"/>
<dbReference type="OrthoDB" id="1732493at2759"/>
<evidence type="ECO:0000313" key="9">
    <source>
        <dbReference type="EMBL" id="KOO32496.1"/>
    </source>
</evidence>
<evidence type="ECO:0000256" key="4">
    <source>
        <dbReference type="ARBA" id="ARBA00022741"/>
    </source>
</evidence>
<feature type="domain" description="Protein kinase" evidence="8">
    <location>
        <begin position="69"/>
        <end position="368"/>
    </location>
</feature>
<name>A0A0M0K0V4_9EUKA</name>
<proteinExistence type="inferred from homology"/>
<dbReference type="InterPro" id="IPR008271">
    <property type="entry name" value="Ser/Thr_kinase_AS"/>
</dbReference>
<evidence type="ECO:0000256" key="3">
    <source>
        <dbReference type="ARBA" id="ARBA00022679"/>
    </source>
</evidence>
<dbReference type="Gene3D" id="1.10.510.10">
    <property type="entry name" value="Transferase(Phosphotransferase) domain 1"/>
    <property type="match status" value="1"/>
</dbReference>
<dbReference type="Proteomes" id="UP000037460">
    <property type="component" value="Unassembled WGS sequence"/>
</dbReference>
<comment type="caution">
    <text evidence="9">The sequence shown here is derived from an EMBL/GenBank/DDBJ whole genome shotgun (WGS) entry which is preliminary data.</text>
</comment>
<dbReference type="GO" id="GO:0080090">
    <property type="term" value="P:regulation of primary metabolic process"/>
    <property type="evidence" value="ECO:0007669"/>
    <property type="project" value="UniProtKB-ARBA"/>
</dbReference>
<dbReference type="FunFam" id="3.30.200.20:FF:000172">
    <property type="entry name" value="cyclin-dependent kinase G-2 isoform X1"/>
    <property type="match status" value="1"/>
</dbReference>
<protein>
    <submittedName>
        <fullName evidence="9">Cyclin-dependent kinase g-2-like protein</fullName>
    </submittedName>
</protein>
<evidence type="ECO:0000256" key="2">
    <source>
        <dbReference type="ARBA" id="ARBA00022527"/>
    </source>
</evidence>
<reference evidence="10" key="1">
    <citation type="journal article" date="2015" name="PLoS Genet.">
        <title>Genome Sequence and Transcriptome Analyses of Chrysochromulina tobin: Metabolic Tools for Enhanced Algal Fitness in the Prominent Order Prymnesiales (Haptophyceae).</title>
        <authorList>
            <person name="Hovde B.T."/>
            <person name="Deodato C.R."/>
            <person name="Hunsperger H.M."/>
            <person name="Ryken S.A."/>
            <person name="Yost W."/>
            <person name="Jha R.K."/>
            <person name="Patterson J."/>
            <person name="Monnat R.J. Jr."/>
            <person name="Barlow S.B."/>
            <person name="Starkenburg S.R."/>
            <person name="Cattolico R.A."/>
        </authorList>
    </citation>
    <scope>NUCLEOTIDE SEQUENCE</scope>
    <source>
        <strain evidence="10">CCMP291</strain>
    </source>
</reference>
<dbReference type="FunFam" id="1.10.510.10:FF:000533">
    <property type="entry name" value="cyclin-dependent kinase 10"/>
    <property type="match status" value="1"/>
</dbReference>
<dbReference type="EMBL" id="JWZX01001759">
    <property type="protein sequence ID" value="KOO32496.1"/>
    <property type="molecule type" value="Genomic_DNA"/>
</dbReference>
<evidence type="ECO:0000256" key="1">
    <source>
        <dbReference type="ARBA" id="ARBA00006485"/>
    </source>
</evidence>
<dbReference type="Gene3D" id="3.30.200.20">
    <property type="entry name" value="Phosphorylase Kinase, domain 1"/>
    <property type="match status" value="1"/>
</dbReference>
<evidence type="ECO:0000256" key="6">
    <source>
        <dbReference type="ARBA" id="ARBA00022840"/>
    </source>
</evidence>
<sequence length="393" mass="44256">MRKNLEDFKRLGGGSAETTEAVVDGSSDAGPSTLSLGESARDPAAPLQSGRISCLPPIYRGRCRGVDKFEKIAKLDEGTYGVVYKARERDTGDIVALKQIKMNHAGSEGFPPTALRELNILLSLKHPHVINTREMVVGDTLDKIFMVMDFMEHDVKQLMAAMRSPFTEAEVKRLMLDLTSALAYCHDRWVFHRDLKTSNLLMNNRGEVAICDFGLARYYHEPLKTYSPTVVTLWYRAPEVLLADGGRGEKTTYGPAVDVWSLGCIFAELVLRAPLLNGQGEIDQVKRIFELLGTPDEETWPGCTALHFLRKYPQRRQPFNRLRDKFKRATFTSATALSEAGLDLMLKMLTLDPNQRLSASEALKHPYFREEPPPKPHHLMPTFPSTHRSDARR</sequence>
<dbReference type="InterPro" id="IPR050108">
    <property type="entry name" value="CDK"/>
</dbReference>
<comment type="similarity">
    <text evidence="1">Belongs to the protein kinase superfamily. CMGC Ser/Thr protein kinase family. CDC2/CDKX subfamily.</text>
</comment>
<dbReference type="InterPro" id="IPR000719">
    <property type="entry name" value="Prot_kinase_dom"/>
</dbReference>
<keyword evidence="2" id="KW-0723">Serine/threonine-protein kinase</keyword>
<dbReference type="InterPro" id="IPR011009">
    <property type="entry name" value="Kinase-like_dom_sf"/>
</dbReference>
<keyword evidence="6" id="KW-0067">ATP-binding</keyword>
<dbReference type="PROSITE" id="PS00108">
    <property type="entry name" value="PROTEIN_KINASE_ST"/>
    <property type="match status" value="1"/>
</dbReference>
<dbReference type="CDD" id="cd07843">
    <property type="entry name" value="STKc_CDC2L1"/>
    <property type="match status" value="1"/>
</dbReference>
<dbReference type="Pfam" id="PF00069">
    <property type="entry name" value="Pkinase"/>
    <property type="match status" value="1"/>
</dbReference>
<dbReference type="PANTHER" id="PTHR24056:SF107">
    <property type="entry name" value="CYCLIN-DEPENDENT KINASE 11A-RELATED"/>
    <property type="match status" value="1"/>
</dbReference>
<dbReference type="SMART" id="SM00220">
    <property type="entry name" value="S_TKc"/>
    <property type="match status" value="1"/>
</dbReference>